<keyword evidence="3" id="KW-1185">Reference proteome</keyword>
<organism evidence="2 3">
    <name type="scientific">Mucuna pruriens</name>
    <name type="common">Velvet bean</name>
    <name type="synonym">Dolichos pruriens</name>
    <dbReference type="NCBI Taxonomy" id="157652"/>
    <lineage>
        <taxon>Eukaryota</taxon>
        <taxon>Viridiplantae</taxon>
        <taxon>Streptophyta</taxon>
        <taxon>Embryophyta</taxon>
        <taxon>Tracheophyta</taxon>
        <taxon>Spermatophyta</taxon>
        <taxon>Magnoliopsida</taxon>
        <taxon>eudicotyledons</taxon>
        <taxon>Gunneridae</taxon>
        <taxon>Pentapetalae</taxon>
        <taxon>rosids</taxon>
        <taxon>fabids</taxon>
        <taxon>Fabales</taxon>
        <taxon>Fabaceae</taxon>
        <taxon>Papilionoideae</taxon>
        <taxon>50 kb inversion clade</taxon>
        <taxon>NPAAA clade</taxon>
        <taxon>indigoferoid/millettioid clade</taxon>
        <taxon>Phaseoleae</taxon>
        <taxon>Mucuna</taxon>
    </lineage>
</organism>
<feature type="region of interest" description="Disordered" evidence="1">
    <location>
        <begin position="9"/>
        <end position="67"/>
    </location>
</feature>
<dbReference type="EMBL" id="QJKJ01011437">
    <property type="protein sequence ID" value="RDX71181.1"/>
    <property type="molecule type" value="Genomic_DNA"/>
</dbReference>
<evidence type="ECO:0000313" key="3">
    <source>
        <dbReference type="Proteomes" id="UP000257109"/>
    </source>
</evidence>
<feature type="non-terminal residue" evidence="2">
    <location>
        <position position="1"/>
    </location>
</feature>
<name>A0A371EYV3_MUCPR</name>
<comment type="caution">
    <text evidence="2">The sequence shown here is derived from an EMBL/GenBank/DDBJ whole genome shotgun (WGS) entry which is preliminary data.</text>
</comment>
<proteinExistence type="predicted"/>
<evidence type="ECO:0000313" key="2">
    <source>
        <dbReference type="EMBL" id="RDX71181.1"/>
    </source>
</evidence>
<reference evidence="2" key="1">
    <citation type="submission" date="2018-05" db="EMBL/GenBank/DDBJ databases">
        <title>Draft genome of Mucuna pruriens seed.</title>
        <authorList>
            <person name="Nnadi N.E."/>
            <person name="Vos R."/>
            <person name="Hasami M.H."/>
            <person name="Devisetty U.K."/>
            <person name="Aguiy J.C."/>
        </authorList>
    </citation>
    <scope>NUCLEOTIDE SEQUENCE [LARGE SCALE GENOMIC DNA]</scope>
    <source>
        <strain evidence="2">JCA_2017</strain>
    </source>
</reference>
<protein>
    <submittedName>
        <fullName evidence="2">Uncharacterized protein</fullName>
    </submittedName>
</protein>
<dbReference type="AlphaFoldDB" id="A0A371EYV3"/>
<sequence>MEKIMEILQNLEATKGNEGSTSKAPKPTPDNPLGFTPLQTHNQAPFQPYGIPSRTIEDLHHDSAMNQ</sequence>
<accession>A0A371EYV3</accession>
<gene>
    <name evidence="2" type="ORF">CR513_49510</name>
</gene>
<evidence type="ECO:0000256" key="1">
    <source>
        <dbReference type="SAM" id="MobiDB-lite"/>
    </source>
</evidence>
<dbReference type="Proteomes" id="UP000257109">
    <property type="component" value="Unassembled WGS sequence"/>
</dbReference>
<feature type="compositionally biased region" description="Basic and acidic residues" evidence="1">
    <location>
        <begin position="55"/>
        <end position="67"/>
    </location>
</feature>